<sequence>MVYRAHEERLADVIAAQRLIPLPNLLRRLQWTNDDYELAEELWTDVHTVRVPATEPHGE</sequence>
<name>A0A1Z4EVU2_9MYCO</name>
<evidence type="ECO:0000313" key="2">
    <source>
        <dbReference type="Proteomes" id="UP000217954"/>
    </source>
</evidence>
<proteinExistence type="predicted"/>
<keyword evidence="2" id="KW-1185">Reference proteome</keyword>
<accession>A0A1Z4EVU2</accession>
<dbReference type="AlphaFoldDB" id="A0A1Z4EVU2"/>
<dbReference type="KEGG" id="mste:MSTE_01745"/>
<dbReference type="EMBL" id="AP018165">
    <property type="protein sequence ID" value="BAX97063.1"/>
    <property type="molecule type" value="Genomic_DNA"/>
</dbReference>
<reference evidence="1 2" key="2">
    <citation type="journal article" date="2017" name="Int. J. Syst. Evol. Microbiol.">
        <title>Mycobacterium stephanolepidis sp. nov., a rapidly growing species related to Mycobacterium chelonae, isolated from marine teleost fish, Stephanolepis cirrhifer.</title>
        <authorList>
            <person name="Fukano H."/>
            <person name="Wada S."/>
            <person name="Kurata O."/>
            <person name="Katayama K."/>
            <person name="Fujiwara N."/>
            <person name="Hoshino Y."/>
        </authorList>
    </citation>
    <scope>NUCLEOTIDE SEQUENCE [LARGE SCALE GENOMIC DNA]</scope>
    <source>
        <strain evidence="1 2">NJB0901</strain>
    </source>
</reference>
<gene>
    <name evidence="1" type="ORF">MSTE_01745</name>
</gene>
<reference evidence="2" key="1">
    <citation type="journal article" date="2017" name="Genome Announc.">
        <title>Complete Genome Sequence of Mycobacterium stephanolepidis.</title>
        <authorList>
            <person name="Fukano H."/>
            <person name="Yoshida M."/>
            <person name="Katayama Y."/>
            <person name="Omatsu T."/>
            <person name="Mizutani T."/>
            <person name="Kurata O."/>
            <person name="Wada S."/>
            <person name="Hoshino Y."/>
        </authorList>
    </citation>
    <scope>NUCLEOTIDE SEQUENCE [LARGE SCALE GENOMIC DNA]</scope>
    <source>
        <strain evidence="2">NJB0901</strain>
    </source>
</reference>
<protein>
    <submittedName>
        <fullName evidence="1">Uncharacterized protein</fullName>
    </submittedName>
</protein>
<evidence type="ECO:0000313" key="1">
    <source>
        <dbReference type="EMBL" id="BAX97063.1"/>
    </source>
</evidence>
<organism evidence="1 2">
    <name type="scientific">[Mycobacterium] stephanolepidis</name>
    <dbReference type="NCBI Taxonomy" id="1520670"/>
    <lineage>
        <taxon>Bacteria</taxon>
        <taxon>Bacillati</taxon>
        <taxon>Actinomycetota</taxon>
        <taxon>Actinomycetes</taxon>
        <taxon>Mycobacteriales</taxon>
        <taxon>Mycobacteriaceae</taxon>
        <taxon>Mycobacteroides</taxon>
    </lineage>
</organism>
<dbReference type="Proteomes" id="UP000217954">
    <property type="component" value="Chromosome"/>
</dbReference>